<dbReference type="SMART" id="SM00248">
    <property type="entry name" value="ANK"/>
    <property type="match status" value="17"/>
</dbReference>
<dbReference type="Gene3D" id="2.20.140.10">
    <property type="entry name" value="WGR domain"/>
    <property type="match status" value="1"/>
</dbReference>
<dbReference type="Pfam" id="PF05406">
    <property type="entry name" value="WGR"/>
    <property type="match status" value="1"/>
</dbReference>
<sequence length="2098" mass="233631">MVVNGKRRHVSTSGRRRSARVRKKPDWFHLTNAVNVNSKKDVKKEEAAVNKKERCSTKRTLEDDVIQVEVKRRILNANIAADVTVYKRDPLFEMPLDVPFISPNMQSKLTIRAVLRNDRRRLKSLLEDYEHVSCVNVVQSVDRPLDTLQYALMGEKLPLVKLIVSYMEKSDRERKQRIVQPKCLLRRLFTGSYVDKNFGHPLRAIGVSRKGREGLNAFLKAEVGIGSWSSRLKLLLSRNASFSFLQELLAAEMFSRFELTRSVVSAVRFGHRMLAADIIAASQDQRQFNLLHLEVLRNEKEKLTPFKKVSVLKKATFASRITPLLCACINPNTHILEKLIASEPEWSHVDEQKFGPMHYAMACTTCGPLKVLLSHGAQFSRPNSSGDTPLHHGCIVGRAENVRCLLDHLGKSNYPNLDILTRKNRKGFTALHEAVSNGHLDVVKVLCSFSCPVDVIASTVGGLKVTPLMVAAQKGYLDIAEYLIQLGADVNKRDHLKRSAIVHSALNGTAHVMSLLLRCGADGGLADSSGNTAVHYAAAYGWYHCLQLLQQANVSMNATNDWQLTPMMVAFLNGQRGLVNFFTQLSNDDIGVNCTSENGMTLMAIMLSEGVVESDLTYLKCFLDDQGANPNLLDQYGNNAFHHLASSEMRSIPAALSAADMLIRARTNVFSVNKEGLLPINVAFRHGNVSICEVLLKAGSLPCTVEALGASSDPKHNVLHDLVKYCGHVDGSGALFRLMHNKHGSSMGILMSQTNSDGHTPMIACCDRICNFRCTAMEQEADYKQKQAMEMQNLLDLFDQMRSCFPECLFALDLAIASGGKVQKRRTILHMLIDSTLDQWNDHLEKVFSELTAFYKCHPKGPTIVEHLDWRRRTPLVNAICEGKDNYASIIINAGMSIGTVSVKSADSLNAPKMLGIPQASAFFGQKDYGIINAALMSCRMLKTDMLKALLSSGAVVNEEDADGYGILHYVAKLSPSVRSAEAIEILLNAGADVNGGSRTGVTALHMACLAYDGRNADACSEVIETLLSRGADPFATDEFDRPPAYYLFVKNSYASNADIHRGPTDPVVVFSTFLHYMPIERLLTLRDKDGMSILHCTCIAGANLCTFQLLRRCDKTYLNATDAKGNSPLALACLFQQKACALAMLEAGSDIRIEGVERGEAWKRYMDLKQTNEYMLDYMGAEPPEFVSIGLYDVLGRNGWLDLLHVVFSELLEAHLPIHCLLKAVVSANLLSVALALLRSCRNEQTAGGDLLSSEQALEVWCCLAKAKNADIVARIAETLATFRPLTSLHAQVGMNEVVLLASKFGNTTLLDFFKSVFEQVLFDAADDLLVGLMNFLCKGDFDKAPDDAVLWLEKAITNYGACLNACYEWTCCHERQCSQLVCPLVHSFLLKETNVCKRLLQLGAIVNFQDSNGRTAAMHAVHLNRLDILEILLSWSPPADLTLVDNLRRNILHYFSEAQPKGGSYENVEMFRRVAPLVSAIGKDASGKSPYDYALQRGLGSVASAMRSHYKLRKCAVRYESFRVAADDDFLNKFAYDVQADANCYIEQASEARKQAVAKPCSSSGYKDIGELLTDPRLNPDANCYIEQASKARKQAVAKPCSSSGYKDIGELLTDPRLNRTYSVFLNKVDISRGPYGFFAFYRMQLIGLCNRTRFVLYTNWGRHGFEGRSQITPFDTMAAAVKEFEKIFKSKTNNEWAEIDRFVAKPRRYRLLKESRGVTKYSIHIDLNTEVESSMPKYLQRFIGSFAVVPRVMRDLKSALSSSPIRTIYSVHPDTVKEASLILDKVEQLLTAHHEAVELGDTAQVMTVTNKLEEAWSEFYATLPLAIQVYSVSSTTTARIALRSYRVKLQQLSELAVAVQIFYAAAFRRLEIHPLDYVYGALQCRFELLRSGSEEARRILLYVKRSAEVDIRAIYKVYREDLANSFYSEADNRMLLWHGTRSTNLMSILTTGLLIQSAVAIRAGATFGEGIYTSNVFSKSMGYCDEEATRYVLLCEVALGRTKLFTDWEGLSEFDAAEIVADYDSLQAVGQSCPDPRGNLTLPQGCVIPLGEVTCRPQYKDQDCYLNHDEFVVYDEKRIIVRYVVVFASSSSSSE</sequence>
<name>A0A085MD99_9BILA</name>
<keyword evidence="9" id="KW-1185">Reference proteome</keyword>
<dbReference type="EC" id="2.4.2.-" evidence="4"/>
<dbReference type="PROSITE" id="PS50088">
    <property type="entry name" value="ANK_REPEAT"/>
    <property type="match status" value="4"/>
</dbReference>
<evidence type="ECO:0000313" key="9">
    <source>
        <dbReference type="Proteomes" id="UP000030764"/>
    </source>
</evidence>
<feature type="repeat" description="ANK" evidence="3">
    <location>
        <begin position="529"/>
        <end position="561"/>
    </location>
</feature>
<proteinExistence type="predicted"/>
<evidence type="ECO:0000259" key="7">
    <source>
        <dbReference type="PROSITE" id="PS51977"/>
    </source>
</evidence>
<dbReference type="Pfam" id="PF12796">
    <property type="entry name" value="Ank_2"/>
    <property type="match status" value="4"/>
</dbReference>
<reference evidence="8 9" key="1">
    <citation type="journal article" date="2014" name="Nat. Genet.">
        <title>Genome and transcriptome of the porcine whipworm Trichuris suis.</title>
        <authorList>
            <person name="Jex A.R."/>
            <person name="Nejsum P."/>
            <person name="Schwarz E.M."/>
            <person name="Hu L."/>
            <person name="Young N.D."/>
            <person name="Hall R.S."/>
            <person name="Korhonen P.K."/>
            <person name="Liao S."/>
            <person name="Thamsborg S."/>
            <person name="Xia J."/>
            <person name="Xu P."/>
            <person name="Wang S."/>
            <person name="Scheerlinck J.P."/>
            <person name="Hofmann A."/>
            <person name="Sternberg P.W."/>
            <person name="Wang J."/>
            <person name="Gasser R.B."/>
        </authorList>
    </citation>
    <scope>NUCLEOTIDE SEQUENCE [LARGE SCALE GENOMIC DNA]</scope>
    <source>
        <strain evidence="8">DCEP-RM93M</strain>
    </source>
</reference>
<feature type="repeat" description="ANK" evidence="3">
    <location>
        <begin position="426"/>
        <end position="458"/>
    </location>
</feature>
<feature type="repeat" description="ANK" evidence="3">
    <location>
        <begin position="1000"/>
        <end position="1039"/>
    </location>
</feature>
<evidence type="ECO:0000256" key="2">
    <source>
        <dbReference type="ARBA" id="ARBA00023043"/>
    </source>
</evidence>
<feature type="repeat" description="ANK" evidence="3">
    <location>
        <begin position="463"/>
        <end position="495"/>
    </location>
</feature>
<dbReference type="InterPro" id="IPR036770">
    <property type="entry name" value="Ankyrin_rpt-contain_sf"/>
</dbReference>
<dbReference type="SUPFAM" id="SSF142921">
    <property type="entry name" value="WGR domain-like"/>
    <property type="match status" value="1"/>
</dbReference>
<keyword evidence="4" id="KW-0808">Transferase</keyword>
<dbReference type="InterPro" id="IPR036930">
    <property type="entry name" value="WGR_dom_sf"/>
</dbReference>
<organism evidence="8 9">
    <name type="scientific">Trichuris suis</name>
    <name type="common">pig whipworm</name>
    <dbReference type="NCBI Taxonomy" id="68888"/>
    <lineage>
        <taxon>Eukaryota</taxon>
        <taxon>Metazoa</taxon>
        <taxon>Ecdysozoa</taxon>
        <taxon>Nematoda</taxon>
        <taxon>Enoplea</taxon>
        <taxon>Dorylaimia</taxon>
        <taxon>Trichinellida</taxon>
        <taxon>Trichuridae</taxon>
        <taxon>Trichuris</taxon>
    </lineage>
</organism>
<dbReference type="SUPFAM" id="SSF48403">
    <property type="entry name" value="Ankyrin repeat"/>
    <property type="match status" value="4"/>
</dbReference>
<dbReference type="Proteomes" id="UP000030764">
    <property type="component" value="Unassembled WGS sequence"/>
</dbReference>
<protein>
    <recommendedName>
        <fullName evidence="4">Poly [ADP-ribose] polymerase</fullName>
        <shortName evidence="4">PARP</shortName>
        <ecNumber evidence="4">2.4.2.-</ecNumber>
    </recommendedName>
</protein>
<dbReference type="PANTHER" id="PTHR24126:SF14">
    <property type="entry name" value="ANK_REP_REGION DOMAIN-CONTAINING PROTEIN"/>
    <property type="match status" value="1"/>
</dbReference>
<feature type="region of interest" description="Disordered" evidence="5">
    <location>
        <begin position="1"/>
        <end position="22"/>
    </location>
</feature>
<dbReference type="Gene3D" id="3.90.228.10">
    <property type="match status" value="1"/>
</dbReference>
<dbReference type="PROSITE" id="PS51059">
    <property type="entry name" value="PARP_CATALYTIC"/>
    <property type="match status" value="1"/>
</dbReference>
<evidence type="ECO:0000256" key="3">
    <source>
        <dbReference type="PROSITE-ProRule" id="PRU00023"/>
    </source>
</evidence>
<dbReference type="EMBL" id="KL363201">
    <property type="protein sequence ID" value="KFD55195.1"/>
    <property type="molecule type" value="Genomic_DNA"/>
</dbReference>
<evidence type="ECO:0000259" key="6">
    <source>
        <dbReference type="PROSITE" id="PS51059"/>
    </source>
</evidence>
<keyword evidence="1" id="KW-0677">Repeat</keyword>
<accession>A0A085MD99</accession>
<dbReference type="Gene3D" id="1.25.40.20">
    <property type="entry name" value="Ankyrin repeat-containing domain"/>
    <property type="match status" value="7"/>
</dbReference>
<dbReference type="InterPro" id="IPR012317">
    <property type="entry name" value="Poly(ADP-ribose)pol_cat_dom"/>
</dbReference>
<dbReference type="SUPFAM" id="SSF56399">
    <property type="entry name" value="ADP-ribosylation"/>
    <property type="match status" value="1"/>
</dbReference>
<dbReference type="PANTHER" id="PTHR24126">
    <property type="entry name" value="ANKYRIN REPEAT, PH AND SEC7 DOMAIN CONTAINING PROTEIN SECG-RELATED"/>
    <property type="match status" value="1"/>
</dbReference>
<dbReference type="PROSITE" id="PS50297">
    <property type="entry name" value="ANK_REP_REGION"/>
    <property type="match status" value="2"/>
</dbReference>
<dbReference type="PROSITE" id="PS51977">
    <property type="entry name" value="WGR"/>
    <property type="match status" value="1"/>
</dbReference>
<dbReference type="InterPro" id="IPR036616">
    <property type="entry name" value="Poly(ADP-ribose)pol_reg_dom_sf"/>
</dbReference>
<dbReference type="SMART" id="SM00773">
    <property type="entry name" value="WGR"/>
    <property type="match status" value="1"/>
</dbReference>
<dbReference type="GO" id="GO:0003950">
    <property type="term" value="F:NAD+ poly-ADP-ribosyltransferase activity"/>
    <property type="evidence" value="ECO:0007669"/>
    <property type="project" value="UniProtKB-UniRule"/>
</dbReference>
<dbReference type="InterPro" id="IPR002110">
    <property type="entry name" value="Ankyrin_rpt"/>
</dbReference>
<dbReference type="Gene3D" id="1.20.142.10">
    <property type="entry name" value="Poly(ADP-ribose) polymerase, regulatory domain"/>
    <property type="match status" value="1"/>
</dbReference>
<evidence type="ECO:0000313" key="8">
    <source>
        <dbReference type="EMBL" id="KFD55195.1"/>
    </source>
</evidence>
<evidence type="ECO:0000256" key="4">
    <source>
        <dbReference type="RuleBase" id="RU362114"/>
    </source>
</evidence>
<feature type="domain" description="PARP catalytic" evidence="6">
    <location>
        <begin position="1876"/>
        <end position="2098"/>
    </location>
</feature>
<dbReference type="PRINTS" id="PR01415">
    <property type="entry name" value="ANKYRIN"/>
</dbReference>
<dbReference type="Pfam" id="PF00644">
    <property type="entry name" value="PARP"/>
    <property type="match status" value="1"/>
</dbReference>
<evidence type="ECO:0000256" key="5">
    <source>
        <dbReference type="SAM" id="MobiDB-lite"/>
    </source>
</evidence>
<feature type="domain" description="WGR" evidence="7">
    <location>
        <begin position="1611"/>
        <end position="1712"/>
    </location>
</feature>
<keyword evidence="4" id="KW-0520">NAD</keyword>
<keyword evidence="4" id="KW-0328">Glycosyltransferase</keyword>
<gene>
    <name evidence="8" type="ORF">M513_03836</name>
</gene>
<evidence type="ECO:0000256" key="1">
    <source>
        <dbReference type="ARBA" id="ARBA00022737"/>
    </source>
</evidence>
<keyword evidence="2 3" id="KW-0040">ANK repeat</keyword>
<dbReference type="CDD" id="cd07997">
    <property type="entry name" value="WGR_PARP"/>
    <property type="match status" value="1"/>
</dbReference>
<dbReference type="InterPro" id="IPR008893">
    <property type="entry name" value="WGR_domain"/>
</dbReference>